<evidence type="ECO:0000259" key="9">
    <source>
        <dbReference type="PROSITE" id="PS50067"/>
    </source>
</evidence>
<evidence type="ECO:0000256" key="1">
    <source>
        <dbReference type="ARBA" id="ARBA00004245"/>
    </source>
</evidence>
<dbReference type="GO" id="GO:0008017">
    <property type="term" value="F:microtubule binding"/>
    <property type="evidence" value="ECO:0007669"/>
    <property type="project" value="InterPro"/>
</dbReference>
<organism evidence="10">
    <name type="scientific">Lygus hesperus</name>
    <name type="common">Western plant bug</name>
    <dbReference type="NCBI Taxonomy" id="30085"/>
    <lineage>
        <taxon>Eukaryota</taxon>
        <taxon>Metazoa</taxon>
        <taxon>Ecdysozoa</taxon>
        <taxon>Arthropoda</taxon>
        <taxon>Hexapoda</taxon>
        <taxon>Insecta</taxon>
        <taxon>Pterygota</taxon>
        <taxon>Neoptera</taxon>
        <taxon>Paraneoptera</taxon>
        <taxon>Hemiptera</taxon>
        <taxon>Heteroptera</taxon>
        <taxon>Panheteroptera</taxon>
        <taxon>Cimicomorpha</taxon>
        <taxon>Miridae</taxon>
        <taxon>Mirini</taxon>
        <taxon>Lygus</taxon>
    </lineage>
</organism>
<name>A0A0A9ZGE4_LYGHE</name>
<feature type="compositionally biased region" description="Low complexity" evidence="8">
    <location>
        <begin position="71"/>
        <end position="84"/>
    </location>
</feature>
<comment type="caution">
    <text evidence="7">Lacks conserved residue(s) required for the propagation of feature annotation.</text>
</comment>
<dbReference type="PANTHER" id="PTHR47969">
    <property type="entry name" value="CHROMOSOME-ASSOCIATED KINESIN KIF4A-RELATED"/>
    <property type="match status" value="1"/>
</dbReference>
<dbReference type="GO" id="GO:0007018">
    <property type="term" value="P:microtubule-based movement"/>
    <property type="evidence" value="ECO:0007669"/>
    <property type="project" value="InterPro"/>
</dbReference>
<evidence type="ECO:0000256" key="5">
    <source>
        <dbReference type="ARBA" id="ARBA00023054"/>
    </source>
</evidence>
<dbReference type="GO" id="GO:0007052">
    <property type="term" value="P:mitotic spindle organization"/>
    <property type="evidence" value="ECO:0007669"/>
    <property type="project" value="TreeGrafter"/>
</dbReference>
<gene>
    <name evidence="10" type="primary">kif4_2</name>
    <name evidence="10" type="ORF">CM83_5720</name>
</gene>
<protein>
    <submittedName>
        <fullName evidence="10">Chromosome-associated kinesin KIF4</fullName>
    </submittedName>
</protein>
<keyword evidence="3" id="KW-0547">Nucleotide-binding</keyword>
<evidence type="ECO:0000256" key="7">
    <source>
        <dbReference type="PROSITE-ProRule" id="PRU00283"/>
    </source>
</evidence>
<dbReference type="Gene3D" id="3.40.850.10">
    <property type="entry name" value="Kinesin motor domain"/>
    <property type="match status" value="1"/>
</dbReference>
<reference evidence="10" key="2">
    <citation type="submission" date="2014-07" db="EMBL/GenBank/DDBJ databases">
        <authorList>
            <person name="Hull J."/>
        </authorList>
    </citation>
    <scope>NUCLEOTIDE SEQUENCE</scope>
</reference>
<dbReference type="GO" id="GO:0051231">
    <property type="term" value="P:spindle elongation"/>
    <property type="evidence" value="ECO:0007669"/>
    <property type="project" value="TreeGrafter"/>
</dbReference>
<feature type="region of interest" description="Disordered" evidence="8">
    <location>
        <begin position="69"/>
        <end position="99"/>
    </location>
</feature>
<evidence type="ECO:0000256" key="2">
    <source>
        <dbReference type="ARBA" id="ARBA00022490"/>
    </source>
</evidence>
<dbReference type="InterPro" id="IPR001752">
    <property type="entry name" value="Kinesin_motor_dom"/>
</dbReference>
<dbReference type="PROSITE" id="PS50067">
    <property type="entry name" value="KINESIN_MOTOR_2"/>
    <property type="match status" value="1"/>
</dbReference>
<dbReference type="InterPro" id="IPR027640">
    <property type="entry name" value="Kinesin-like_fam"/>
</dbReference>
<proteinExistence type="inferred from homology"/>
<comment type="similarity">
    <text evidence="7">Belongs to the TRAFAC class myosin-kinesin ATPase superfamily. Kinesin family.</text>
</comment>
<dbReference type="EMBL" id="GBHO01000478">
    <property type="protein sequence ID" value="JAG43126.1"/>
    <property type="molecule type" value="Transcribed_RNA"/>
</dbReference>
<keyword evidence="5" id="KW-0175">Coiled coil</keyword>
<dbReference type="GO" id="GO:0003777">
    <property type="term" value="F:microtubule motor activity"/>
    <property type="evidence" value="ECO:0007669"/>
    <property type="project" value="InterPro"/>
</dbReference>
<dbReference type="Pfam" id="PF00225">
    <property type="entry name" value="Kinesin"/>
    <property type="match status" value="1"/>
</dbReference>
<dbReference type="GO" id="GO:0005875">
    <property type="term" value="C:microtubule associated complex"/>
    <property type="evidence" value="ECO:0007669"/>
    <property type="project" value="TreeGrafter"/>
</dbReference>
<accession>A0A0A9ZGE4</accession>
<dbReference type="SUPFAM" id="SSF52540">
    <property type="entry name" value="P-loop containing nucleoside triphosphate hydrolases"/>
    <property type="match status" value="1"/>
</dbReference>
<dbReference type="InterPro" id="IPR027417">
    <property type="entry name" value="P-loop_NTPase"/>
</dbReference>
<dbReference type="GO" id="GO:0005524">
    <property type="term" value="F:ATP binding"/>
    <property type="evidence" value="ECO:0007669"/>
    <property type="project" value="UniProtKB-KW"/>
</dbReference>
<sequence length="99" mass="11056">MNSNLYFVPYRSSKLTRLLQDALGGNSKTLFVACVAPDRYNSDETIRTLQYCALARKVINAPQPCHERLYRNGSGRRSLSRAGSQPRRRSSPTGFVGCS</sequence>
<dbReference type="InterPro" id="IPR036961">
    <property type="entry name" value="Kinesin_motor_dom_sf"/>
</dbReference>
<evidence type="ECO:0000256" key="8">
    <source>
        <dbReference type="SAM" id="MobiDB-lite"/>
    </source>
</evidence>
<keyword evidence="6" id="KW-0206">Cytoskeleton</keyword>
<reference evidence="10" key="1">
    <citation type="journal article" date="2014" name="PLoS ONE">
        <title>Transcriptome-Based Identification of ABC Transporters in the Western Tarnished Plant Bug Lygus hesperus.</title>
        <authorList>
            <person name="Hull J.J."/>
            <person name="Chaney K."/>
            <person name="Geib S.M."/>
            <person name="Fabrick J.A."/>
            <person name="Brent C.S."/>
            <person name="Walsh D."/>
            <person name="Lavine L.C."/>
        </authorList>
    </citation>
    <scope>NUCLEOTIDE SEQUENCE</scope>
</reference>
<evidence type="ECO:0000313" key="10">
    <source>
        <dbReference type="EMBL" id="JAG43126.1"/>
    </source>
</evidence>
<evidence type="ECO:0000256" key="6">
    <source>
        <dbReference type="ARBA" id="ARBA00023212"/>
    </source>
</evidence>
<evidence type="ECO:0000256" key="4">
    <source>
        <dbReference type="ARBA" id="ARBA00022840"/>
    </source>
</evidence>
<evidence type="ECO:0000256" key="3">
    <source>
        <dbReference type="ARBA" id="ARBA00022741"/>
    </source>
</evidence>
<keyword evidence="2" id="KW-0963">Cytoplasm</keyword>
<comment type="subcellular location">
    <subcellularLocation>
        <location evidence="1">Cytoplasm</location>
        <location evidence="1">Cytoskeleton</location>
    </subcellularLocation>
</comment>
<feature type="domain" description="Kinesin motor" evidence="9">
    <location>
        <begin position="1"/>
        <end position="58"/>
    </location>
</feature>
<dbReference type="AlphaFoldDB" id="A0A0A9ZGE4"/>
<dbReference type="PANTHER" id="PTHR47969:SF15">
    <property type="entry name" value="CHROMOSOME-ASSOCIATED KINESIN KIF4A-RELATED"/>
    <property type="match status" value="1"/>
</dbReference>
<keyword evidence="4" id="KW-0067">ATP-binding</keyword>